<dbReference type="PANTHER" id="PTHR46429:SF1">
    <property type="entry name" value="23S RRNA (GUANOSINE-2'-O-)-METHYLTRANSFERASE RLMB"/>
    <property type="match status" value="1"/>
</dbReference>
<evidence type="ECO:0000256" key="4">
    <source>
        <dbReference type="SAM" id="MobiDB-lite"/>
    </source>
</evidence>
<protein>
    <submittedName>
        <fullName evidence="6">23S rRNA (Guanosine(2251)-2'-O)-methyltransferase RlmB</fullName>
    </submittedName>
</protein>
<feature type="region of interest" description="Disordered" evidence="4">
    <location>
        <begin position="1"/>
        <end position="112"/>
    </location>
</feature>
<keyword evidence="2 6" id="KW-0489">Methyltransferase</keyword>
<dbReference type="InterPro" id="IPR004441">
    <property type="entry name" value="rRNA_MeTrfase_TrmH"/>
</dbReference>
<evidence type="ECO:0000256" key="1">
    <source>
        <dbReference type="ARBA" id="ARBA00007228"/>
    </source>
</evidence>
<dbReference type="GO" id="GO:0006396">
    <property type="term" value="P:RNA processing"/>
    <property type="evidence" value="ECO:0007669"/>
    <property type="project" value="InterPro"/>
</dbReference>
<dbReference type="InterPro" id="IPR029064">
    <property type="entry name" value="Ribosomal_eL30-like_sf"/>
</dbReference>
<sequence>MAKSDKKKTGTRGKNRRDAHGVYQRRAERGKAAFIPYDGDPAEEFRSNTERNTGRPKRTSGNAGGYGSSQRNGNSGSYSNSQRDRNSSSRPRDNYKNTYRSSEWDRRGGSFAEEQSAPAANLIAGRNPVIEAIKSGREIEKIYMAAGAEGSVVKIRAMAKDAGIVVDTVPRIVLDRMAPGEKHQGVAAEISAYSYSTFEDIMERAADSDEPPFIMVLDEISDPHNLGAIIRTAECANAHGVIIPKRNACGLTSTVAKTSAGALERMPVARVTNISRTIEELQAQGVWVAAVDMDGKSYYETEGVMKGAIALVIGNEGKGISRLVKEKCDLTISIPMKGSINSLNASNAAAIMMYAVRRSRDC</sequence>
<dbReference type="GO" id="GO:0008173">
    <property type="term" value="F:RNA methyltransferase activity"/>
    <property type="evidence" value="ECO:0007669"/>
    <property type="project" value="InterPro"/>
</dbReference>
<feature type="domain" description="RNA 2-O ribose methyltransferase substrate binding" evidence="5">
    <location>
        <begin position="122"/>
        <end position="196"/>
    </location>
</feature>
<dbReference type="PANTHER" id="PTHR46429">
    <property type="entry name" value="23S RRNA (GUANOSINE-2'-O-)-METHYLTRANSFERASE RLMB"/>
    <property type="match status" value="1"/>
</dbReference>
<evidence type="ECO:0000256" key="3">
    <source>
        <dbReference type="ARBA" id="ARBA00022679"/>
    </source>
</evidence>
<dbReference type="Proteomes" id="UP000237883">
    <property type="component" value="Chromosome"/>
</dbReference>
<gene>
    <name evidence="6" type="ORF">C5Q96_00335</name>
</gene>
<dbReference type="SUPFAM" id="SSF55315">
    <property type="entry name" value="L30e-like"/>
    <property type="match status" value="1"/>
</dbReference>
<dbReference type="InterPro" id="IPR029026">
    <property type="entry name" value="tRNA_m1G_MTases_N"/>
</dbReference>
<dbReference type="InterPro" id="IPR001537">
    <property type="entry name" value="SpoU_MeTrfase"/>
</dbReference>
<keyword evidence="7" id="KW-1185">Reference proteome</keyword>
<dbReference type="Gene3D" id="3.30.1330.30">
    <property type="match status" value="1"/>
</dbReference>
<reference evidence="7" key="1">
    <citation type="submission" date="2018-02" db="EMBL/GenBank/DDBJ databases">
        <authorList>
            <person name="Holder M.E."/>
            <person name="Ajami N.J."/>
            <person name="Petrosino J.F."/>
        </authorList>
    </citation>
    <scope>NUCLEOTIDE SEQUENCE [LARGE SCALE GENOMIC DNA]</scope>
    <source>
        <strain evidence="7">CCUG 47132</strain>
    </source>
</reference>
<dbReference type="GO" id="GO:0032259">
    <property type="term" value="P:methylation"/>
    <property type="evidence" value="ECO:0007669"/>
    <property type="project" value="UniProtKB-KW"/>
</dbReference>
<dbReference type="InterPro" id="IPR029028">
    <property type="entry name" value="Alpha/beta_knot_MTases"/>
</dbReference>
<dbReference type="OrthoDB" id="9794400at2"/>
<proteinExistence type="inferred from homology"/>
<feature type="compositionally biased region" description="Basic and acidic residues" evidence="4">
    <location>
        <begin position="82"/>
        <end position="95"/>
    </location>
</feature>
<dbReference type="SMART" id="SM00967">
    <property type="entry name" value="SpoU_sub_bind"/>
    <property type="match status" value="1"/>
</dbReference>
<feature type="compositionally biased region" description="Basic residues" evidence="4">
    <location>
        <begin position="1"/>
        <end position="15"/>
    </location>
</feature>
<accession>A0A2S0L2A1</accession>
<dbReference type="AlphaFoldDB" id="A0A2S0L2A1"/>
<keyword evidence="3 6" id="KW-0808">Transferase</keyword>
<evidence type="ECO:0000256" key="2">
    <source>
        <dbReference type="ARBA" id="ARBA00022603"/>
    </source>
</evidence>
<organism evidence="6 7">
    <name type="scientific">Mogibacterium diversum</name>
    <dbReference type="NCBI Taxonomy" id="114527"/>
    <lineage>
        <taxon>Bacteria</taxon>
        <taxon>Bacillati</taxon>
        <taxon>Bacillota</taxon>
        <taxon>Clostridia</taxon>
        <taxon>Peptostreptococcales</taxon>
        <taxon>Anaerovoracaceae</taxon>
        <taxon>Mogibacterium</taxon>
    </lineage>
</organism>
<evidence type="ECO:0000259" key="5">
    <source>
        <dbReference type="SMART" id="SM00967"/>
    </source>
</evidence>
<dbReference type="Gene3D" id="3.40.1280.10">
    <property type="match status" value="1"/>
</dbReference>
<name>A0A2S0L2A1_9FIRM</name>
<feature type="compositionally biased region" description="Basic and acidic residues" evidence="4">
    <location>
        <begin position="16"/>
        <end position="31"/>
    </location>
</feature>
<dbReference type="InterPro" id="IPR013123">
    <property type="entry name" value="SpoU_subst-bd"/>
</dbReference>
<dbReference type="GO" id="GO:0003723">
    <property type="term" value="F:RNA binding"/>
    <property type="evidence" value="ECO:0007669"/>
    <property type="project" value="InterPro"/>
</dbReference>
<dbReference type="GeneID" id="78390695"/>
<comment type="similarity">
    <text evidence="1">Belongs to the class IV-like SAM-binding methyltransferase superfamily. RNA methyltransferase TrmH family.</text>
</comment>
<dbReference type="SUPFAM" id="SSF75217">
    <property type="entry name" value="alpha/beta knot"/>
    <property type="match status" value="1"/>
</dbReference>
<feature type="compositionally biased region" description="Basic and acidic residues" evidence="4">
    <location>
        <begin position="43"/>
        <end position="53"/>
    </location>
</feature>
<dbReference type="EMBL" id="CP027228">
    <property type="protein sequence ID" value="AVM47389.1"/>
    <property type="molecule type" value="Genomic_DNA"/>
</dbReference>
<evidence type="ECO:0000313" key="6">
    <source>
        <dbReference type="EMBL" id="AVM47389.1"/>
    </source>
</evidence>
<dbReference type="KEGG" id="mdv:C5Q96_00335"/>
<evidence type="ECO:0000313" key="7">
    <source>
        <dbReference type="Proteomes" id="UP000237883"/>
    </source>
</evidence>
<dbReference type="NCBIfam" id="TIGR00186">
    <property type="entry name" value="rRNA_methyl_3"/>
    <property type="match status" value="1"/>
</dbReference>
<dbReference type="Pfam" id="PF08032">
    <property type="entry name" value="SpoU_sub_bind"/>
    <property type="match status" value="1"/>
</dbReference>
<dbReference type="RefSeq" id="WP_106056119.1">
    <property type="nucleotide sequence ID" value="NZ_CP027228.1"/>
</dbReference>
<dbReference type="Pfam" id="PF00588">
    <property type="entry name" value="SpoU_methylase"/>
    <property type="match status" value="1"/>
</dbReference>
<dbReference type="GO" id="GO:0005829">
    <property type="term" value="C:cytosol"/>
    <property type="evidence" value="ECO:0007669"/>
    <property type="project" value="TreeGrafter"/>
</dbReference>
<dbReference type="FunFam" id="3.40.1280.10:FF:000008">
    <property type="entry name" value="Group 3 RNA methyltransferase TrmH"/>
    <property type="match status" value="1"/>
</dbReference>
<dbReference type="CDD" id="cd18103">
    <property type="entry name" value="SpoU-like_RlmB"/>
    <property type="match status" value="1"/>
</dbReference>